<comment type="caution">
    <text evidence="2">The sequence shown here is derived from an EMBL/GenBank/DDBJ whole genome shotgun (WGS) entry which is preliminary data.</text>
</comment>
<feature type="transmembrane region" description="Helical" evidence="1">
    <location>
        <begin position="74"/>
        <end position="93"/>
    </location>
</feature>
<evidence type="ECO:0008006" key="4">
    <source>
        <dbReference type="Google" id="ProtNLM"/>
    </source>
</evidence>
<evidence type="ECO:0000313" key="3">
    <source>
        <dbReference type="Proteomes" id="UP001208567"/>
    </source>
</evidence>
<feature type="transmembrane region" description="Helical" evidence="1">
    <location>
        <begin position="50"/>
        <end position="68"/>
    </location>
</feature>
<keyword evidence="1" id="KW-0472">Membrane</keyword>
<name>A0ABQ5N4M9_9CLOT</name>
<proteinExistence type="predicted"/>
<dbReference type="EMBL" id="BRXR01000001">
    <property type="protein sequence ID" value="GLC30167.1"/>
    <property type="molecule type" value="Genomic_DNA"/>
</dbReference>
<feature type="transmembrane region" description="Helical" evidence="1">
    <location>
        <begin position="6"/>
        <end position="29"/>
    </location>
</feature>
<keyword evidence="3" id="KW-1185">Reference proteome</keyword>
<sequence>MRFITDFLICLVFVIVSSLIFSLIFNILNKSILKVFARVQEFMDKLKRRTLARLIIMVISVALCVEIKDFFNFNYIGLGILIGFFNTLTDVIFKTGVRFNEN</sequence>
<dbReference type="Proteomes" id="UP001208567">
    <property type="component" value="Unassembled WGS sequence"/>
</dbReference>
<organism evidence="2 3">
    <name type="scientific">Clostridium omnivorum</name>
    <dbReference type="NCBI Taxonomy" id="1604902"/>
    <lineage>
        <taxon>Bacteria</taxon>
        <taxon>Bacillati</taxon>
        <taxon>Bacillota</taxon>
        <taxon>Clostridia</taxon>
        <taxon>Eubacteriales</taxon>
        <taxon>Clostridiaceae</taxon>
        <taxon>Clostridium</taxon>
    </lineage>
</organism>
<evidence type="ECO:0000313" key="2">
    <source>
        <dbReference type="EMBL" id="GLC30167.1"/>
    </source>
</evidence>
<dbReference type="RefSeq" id="WP_264849429.1">
    <property type="nucleotide sequence ID" value="NZ_BRXR01000001.1"/>
</dbReference>
<protein>
    <recommendedName>
        <fullName evidence="4">Holin</fullName>
    </recommendedName>
</protein>
<gene>
    <name evidence="2" type="ORF">bsdE14_15770</name>
</gene>
<evidence type="ECO:0000256" key="1">
    <source>
        <dbReference type="SAM" id="Phobius"/>
    </source>
</evidence>
<reference evidence="2 3" key="1">
    <citation type="journal article" date="2024" name="Int. J. Syst. Evol. Microbiol.">
        <title>Clostridium omnivorum sp. nov., isolated from anoxic soil under the treatment of reductive soil disinfestation.</title>
        <authorList>
            <person name="Ueki A."/>
            <person name="Tonouchi A."/>
            <person name="Kaku N."/>
            <person name="Honma S."/>
            <person name="Ueki K."/>
        </authorList>
    </citation>
    <scope>NUCLEOTIDE SEQUENCE [LARGE SCALE GENOMIC DNA]</scope>
    <source>
        <strain evidence="2 3">E14</strain>
    </source>
</reference>
<keyword evidence="1" id="KW-1133">Transmembrane helix</keyword>
<keyword evidence="1" id="KW-0812">Transmembrane</keyword>
<accession>A0ABQ5N4M9</accession>